<evidence type="ECO:0000313" key="1">
    <source>
        <dbReference type="EMBL" id="MBI4251767.1"/>
    </source>
</evidence>
<reference evidence="1" key="1">
    <citation type="submission" date="2020-07" db="EMBL/GenBank/DDBJ databases">
        <title>Huge and variable diversity of episymbiotic CPR bacteria and DPANN archaea in groundwater ecosystems.</title>
        <authorList>
            <person name="He C.Y."/>
            <person name="Keren R."/>
            <person name="Whittaker M."/>
            <person name="Farag I.F."/>
            <person name="Doudna J."/>
            <person name="Cate J.H.D."/>
            <person name="Banfield J.F."/>
        </authorList>
    </citation>
    <scope>NUCLEOTIDE SEQUENCE</scope>
    <source>
        <strain evidence="1">NC_groundwater_1370_Ag_S-0.2um_69_93</strain>
    </source>
</reference>
<dbReference type="Gene3D" id="3.30.300.20">
    <property type="match status" value="1"/>
</dbReference>
<name>A0A933E7T1_UNCTE</name>
<comment type="caution">
    <text evidence="1">The sequence shown here is derived from an EMBL/GenBank/DDBJ whole genome shotgun (WGS) entry which is preliminary data.</text>
</comment>
<dbReference type="InterPro" id="IPR036102">
    <property type="entry name" value="OsmC/Ohrsf"/>
</dbReference>
<evidence type="ECO:0008006" key="3">
    <source>
        <dbReference type="Google" id="ProtNLM"/>
    </source>
</evidence>
<protein>
    <recommendedName>
        <fullName evidence="3">OsmC family protein</fullName>
    </recommendedName>
</protein>
<gene>
    <name evidence="1" type="ORF">HY618_04845</name>
</gene>
<dbReference type="Proteomes" id="UP000752292">
    <property type="component" value="Unassembled WGS sequence"/>
</dbReference>
<organism evidence="1 2">
    <name type="scientific">Tectimicrobiota bacterium</name>
    <dbReference type="NCBI Taxonomy" id="2528274"/>
    <lineage>
        <taxon>Bacteria</taxon>
        <taxon>Pseudomonadati</taxon>
        <taxon>Nitrospinota/Tectimicrobiota group</taxon>
        <taxon>Candidatus Tectimicrobiota</taxon>
    </lineage>
</organism>
<dbReference type="AlphaFoldDB" id="A0A933E7T1"/>
<dbReference type="InterPro" id="IPR015946">
    <property type="entry name" value="KH_dom-like_a/b"/>
</dbReference>
<evidence type="ECO:0000313" key="2">
    <source>
        <dbReference type="Proteomes" id="UP000752292"/>
    </source>
</evidence>
<dbReference type="SUPFAM" id="SSF82784">
    <property type="entry name" value="OsmC-like"/>
    <property type="match status" value="1"/>
</dbReference>
<proteinExistence type="predicted"/>
<dbReference type="EMBL" id="JACQRX010000210">
    <property type="protein sequence ID" value="MBI4251767.1"/>
    <property type="molecule type" value="Genomic_DNA"/>
</dbReference>
<accession>A0A933E7T1</accession>
<sequence length="91" mass="10126">MTKTPFRKASCRVEFDYFLRGSVLKGTVDSGCTAARTHFKVESDAPEEKVLRLIRLAKRGCYAERMVQTAVPLASTVELNGETIRLEGITC</sequence>